<comment type="caution">
    <text evidence="1">The sequence shown here is derived from an EMBL/GenBank/DDBJ whole genome shotgun (WGS) entry which is preliminary data.</text>
</comment>
<organism evidence="1 2">
    <name type="scientific">Stephania yunnanensis</name>
    <dbReference type="NCBI Taxonomy" id="152371"/>
    <lineage>
        <taxon>Eukaryota</taxon>
        <taxon>Viridiplantae</taxon>
        <taxon>Streptophyta</taxon>
        <taxon>Embryophyta</taxon>
        <taxon>Tracheophyta</taxon>
        <taxon>Spermatophyta</taxon>
        <taxon>Magnoliopsida</taxon>
        <taxon>Ranunculales</taxon>
        <taxon>Menispermaceae</taxon>
        <taxon>Menispermoideae</taxon>
        <taxon>Cissampelideae</taxon>
        <taxon>Stephania</taxon>
    </lineage>
</organism>
<dbReference type="EMBL" id="JBBNAF010000009">
    <property type="protein sequence ID" value="KAK9114199.1"/>
    <property type="molecule type" value="Genomic_DNA"/>
</dbReference>
<evidence type="ECO:0000313" key="1">
    <source>
        <dbReference type="EMBL" id="KAK9114199.1"/>
    </source>
</evidence>
<proteinExistence type="predicted"/>
<gene>
    <name evidence="1" type="ORF">Syun_020996</name>
</gene>
<evidence type="ECO:0000313" key="2">
    <source>
        <dbReference type="Proteomes" id="UP001420932"/>
    </source>
</evidence>
<name>A0AAP0IEW5_9MAGN</name>
<keyword evidence="2" id="KW-1185">Reference proteome</keyword>
<accession>A0AAP0IEW5</accession>
<reference evidence="1 2" key="1">
    <citation type="submission" date="2024-01" db="EMBL/GenBank/DDBJ databases">
        <title>Genome assemblies of Stephania.</title>
        <authorList>
            <person name="Yang L."/>
        </authorList>
    </citation>
    <scope>NUCLEOTIDE SEQUENCE [LARGE SCALE GENOMIC DNA]</scope>
    <source>
        <strain evidence="1">YNDBR</strain>
        <tissue evidence="1">Leaf</tissue>
    </source>
</reference>
<dbReference type="Proteomes" id="UP001420932">
    <property type="component" value="Unassembled WGS sequence"/>
</dbReference>
<protein>
    <submittedName>
        <fullName evidence="1">Uncharacterized protein</fullName>
    </submittedName>
</protein>
<sequence length="142" mass="16148">MIKQRKKADKFPGATKAVFSTIGHFPIMSRTPSDKKKQFFRYNDDPKTITVPGPARALEMARYSDEWRRTDPTVDQIDNDDRPDGLVAASIAATADLAERDRVDDLKSSMGLITLFISRMYLFCAYETDKSHSVIGDLWVWV</sequence>
<dbReference type="AlphaFoldDB" id="A0AAP0IEW5"/>